<protein>
    <submittedName>
        <fullName evidence="2">IS3 family transposase</fullName>
    </submittedName>
</protein>
<proteinExistence type="predicted"/>
<dbReference type="EMBL" id="JACCHT010000001">
    <property type="protein sequence ID" value="NYT27170.1"/>
    <property type="molecule type" value="Genomic_DNA"/>
</dbReference>
<dbReference type="Pfam" id="PF13333">
    <property type="entry name" value="rve_2"/>
    <property type="match status" value="1"/>
</dbReference>
<organism evidence="2 3">
    <name type="scientific">Candidatus Thiodubiliella endoseptemdiera</name>
    <dbReference type="NCBI Taxonomy" id="2738886"/>
    <lineage>
        <taxon>Bacteria</taxon>
        <taxon>Pseudomonadati</taxon>
        <taxon>Pseudomonadota</taxon>
        <taxon>Gammaproteobacteria</taxon>
        <taxon>Candidatus Pseudothioglobaceae</taxon>
        <taxon>Candidatus Thiodubiliella</taxon>
    </lineage>
</organism>
<dbReference type="AlphaFoldDB" id="A0A853F4K0"/>
<dbReference type="GO" id="GO:0015074">
    <property type="term" value="P:DNA integration"/>
    <property type="evidence" value="ECO:0007669"/>
    <property type="project" value="InterPro"/>
</dbReference>
<dbReference type="SUPFAM" id="SSF53098">
    <property type="entry name" value="Ribonuclease H-like"/>
    <property type="match status" value="1"/>
</dbReference>
<sequence>MESAKCERIYLNEYQTISELTTDVDDYIEFYNHQRFHETLKYKKPMDVYQESIKLNQKKKRAS</sequence>
<evidence type="ECO:0000313" key="3">
    <source>
        <dbReference type="Proteomes" id="UP000568751"/>
    </source>
</evidence>
<name>A0A853F4K0_9GAMM</name>
<feature type="domain" description="Integrase catalytic" evidence="1">
    <location>
        <begin position="5"/>
        <end position="47"/>
    </location>
</feature>
<accession>A0A853F4K0</accession>
<gene>
    <name evidence="2" type="ORF">H0A76_04295</name>
</gene>
<dbReference type="InterPro" id="IPR012337">
    <property type="entry name" value="RNaseH-like_sf"/>
</dbReference>
<dbReference type="Proteomes" id="UP000568751">
    <property type="component" value="Unassembled WGS sequence"/>
</dbReference>
<comment type="caution">
    <text evidence="2">The sequence shown here is derived from an EMBL/GenBank/DDBJ whole genome shotgun (WGS) entry which is preliminary data.</text>
</comment>
<reference evidence="2 3" key="1">
    <citation type="submission" date="2020-05" db="EMBL/GenBank/DDBJ databases">
        <title>Horizontal transmission and recombination maintain forever young bacterial symbiont genomes.</title>
        <authorList>
            <person name="Russell S.L."/>
            <person name="Pepper-Tunick E."/>
            <person name="Svedberg J."/>
            <person name="Byrne A."/>
            <person name="Ruelas Castillo J."/>
            <person name="Vollmers C."/>
            <person name="Beinart R.A."/>
            <person name="Corbett-Detig R."/>
        </authorList>
    </citation>
    <scope>NUCLEOTIDE SEQUENCE [LARGE SCALE GENOMIC DNA]</scope>
    <source>
        <strain evidence="2">455</strain>
    </source>
</reference>
<dbReference type="InterPro" id="IPR001584">
    <property type="entry name" value="Integrase_cat-core"/>
</dbReference>
<evidence type="ECO:0000259" key="1">
    <source>
        <dbReference type="Pfam" id="PF13333"/>
    </source>
</evidence>
<evidence type="ECO:0000313" key="2">
    <source>
        <dbReference type="EMBL" id="NYT27170.1"/>
    </source>
</evidence>